<protein>
    <submittedName>
        <fullName evidence="2">Uncharacterized protein</fullName>
    </submittedName>
</protein>
<dbReference type="Proteomes" id="UP000054097">
    <property type="component" value="Unassembled WGS sequence"/>
</dbReference>
<evidence type="ECO:0000256" key="1">
    <source>
        <dbReference type="SAM" id="MobiDB-lite"/>
    </source>
</evidence>
<accession>A0A0C3AN19</accession>
<reference evidence="3" key="2">
    <citation type="submission" date="2015-01" db="EMBL/GenBank/DDBJ databases">
        <title>Evolutionary Origins and Diversification of the Mycorrhizal Mutualists.</title>
        <authorList>
            <consortium name="DOE Joint Genome Institute"/>
            <consortium name="Mycorrhizal Genomics Consortium"/>
            <person name="Kohler A."/>
            <person name="Kuo A."/>
            <person name="Nagy L.G."/>
            <person name="Floudas D."/>
            <person name="Copeland A."/>
            <person name="Barry K.W."/>
            <person name="Cichocki N."/>
            <person name="Veneault-Fourrey C."/>
            <person name="LaButti K."/>
            <person name="Lindquist E.A."/>
            <person name="Lipzen A."/>
            <person name="Lundell T."/>
            <person name="Morin E."/>
            <person name="Murat C."/>
            <person name="Riley R."/>
            <person name="Ohm R."/>
            <person name="Sun H."/>
            <person name="Tunlid A."/>
            <person name="Henrissat B."/>
            <person name="Grigoriev I.V."/>
            <person name="Hibbett D.S."/>
            <person name="Martin F."/>
        </authorList>
    </citation>
    <scope>NUCLEOTIDE SEQUENCE [LARGE SCALE GENOMIC DNA]</scope>
    <source>
        <strain evidence="3">MAFF 305830</strain>
    </source>
</reference>
<proteinExistence type="predicted"/>
<evidence type="ECO:0000313" key="2">
    <source>
        <dbReference type="EMBL" id="KIM21429.1"/>
    </source>
</evidence>
<evidence type="ECO:0000313" key="3">
    <source>
        <dbReference type="Proteomes" id="UP000054097"/>
    </source>
</evidence>
<reference evidence="2 3" key="1">
    <citation type="submission" date="2014-04" db="EMBL/GenBank/DDBJ databases">
        <authorList>
            <consortium name="DOE Joint Genome Institute"/>
            <person name="Kuo A."/>
            <person name="Zuccaro A."/>
            <person name="Kohler A."/>
            <person name="Nagy L.G."/>
            <person name="Floudas D."/>
            <person name="Copeland A."/>
            <person name="Barry K.W."/>
            <person name="Cichocki N."/>
            <person name="Veneault-Fourrey C."/>
            <person name="LaButti K."/>
            <person name="Lindquist E.A."/>
            <person name="Lipzen A."/>
            <person name="Lundell T."/>
            <person name="Morin E."/>
            <person name="Murat C."/>
            <person name="Sun H."/>
            <person name="Tunlid A."/>
            <person name="Henrissat B."/>
            <person name="Grigoriev I.V."/>
            <person name="Hibbett D.S."/>
            <person name="Martin F."/>
            <person name="Nordberg H.P."/>
            <person name="Cantor M.N."/>
            <person name="Hua S.X."/>
        </authorList>
    </citation>
    <scope>NUCLEOTIDE SEQUENCE [LARGE SCALE GENOMIC DNA]</scope>
    <source>
        <strain evidence="2 3">MAFF 305830</strain>
    </source>
</reference>
<dbReference type="AlphaFoldDB" id="A0A0C3AN19"/>
<gene>
    <name evidence="2" type="ORF">M408DRAFT_333445</name>
</gene>
<sequence length="204" mass="22582">MAALQKPITSPLCTVAGAIVGWDQDAAQEHPTPRPPSENESDSSHSPSKRARRRSAPYRGFSPATTQFTPSHRRHESMPNTTLKRSDPRSATVYKWLDDIEKAGGVQPLDNLPFQPPYDIKHPSDSIKPHPSPQIRVDVTHWETVVEEEEPETPTEIMDSQVLNLGITVSGDTPMTDAWPEMHVDNFSSGETLTKNMNVKGPAV</sequence>
<organism evidence="2 3">
    <name type="scientific">Serendipita vermifera MAFF 305830</name>
    <dbReference type="NCBI Taxonomy" id="933852"/>
    <lineage>
        <taxon>Eukaryota</taxon>
        <taxon>Fungi</taxon>
        <taxon>Dikarya</taxon>
        <taxon>Basidiomycota</taxon>
        <taxon>Agaricomycotina</taxon>
        <taxon>Agaricomycetes</taxon>
        <taxon>Sebacinales</taxon>
        <taxon>Serendipitaceae</taxon>
        <taxon>Serendipita</taxon>
    </lineage>
</organism>
<keyword evidence="3" id="KW-1185">Reference proteome</keyword>
<dbReference type="HOGENOM" id="CLU_1343972_0_0_1"/>
<name>A0A0C3AN19_SERVB</name>
<dbReference type="EMBL" id="KN824383">
    <property type="protein sequence ID" value="KIM21429.1"/>
    <property type="molecule type" value="Genomic_DNA"/>
</dbReference>
<feature type="region of interest" description="Disordered" evidence="1">
    <location>
        <begin position="23"/>
        <end position="88"/>
    </location>
</feature>
<feature type="compositionally biased region" description="Basic residues" evidence="1">
    <location>
        <begin position="47"/>
        <end position="56"/>
    </location>
</feature>